<protein>
    <submittedName>
        <fullName evidence="2">VOC family protein</fullName>
    </submittedName>
</protein>
<dbReference type="Gene3D" id="3.10.180.10">
    <property type="entry name" value="2,3-Dihydroxybiphenyl 1,2-Dioxygenase, domain 1"/>
    <property type="match status" value="1"/>
</dbReference>
<evidence type="ECO:0000313" key="3">
    <source>
        <dbReference type="Proteomes" id="UP000523955"/>
    </source>
</evidence>
<accession>A0A7X0RL69</accession>
<name>A0A7X0RL69_9ACTN</name>
<evidence type="ECO:0000259" key="1">
    <source>
        <dbReference type="PROSITE" id="PS51819"/>
    </source>
</evidence>
<dbReference type="Proteomes" id="UP000523955">
    <property type="component" value="Unassembled WGS sequence"/>
</dbReference>
<reference evidence="2 3" key="1">
    <citation type="submission" date="2020-08" db="EMBL/GenBank/DDBJ databases">
        <authorList>
            <person name="Seo M.-J."/>
        </authorList>
    </citation>
    <scope>NUCLEOTIDE SEQUENCE [LARGE SCALE GENOMIC DNA]</scope>
    <source>
        <strain evidence="2 3">KIGAM211</strain>
    </source>
</reference>
<comment type="caution">
    <text evidence="2">The sequence shown here is derived from an EMBL/GenBank/DDBJ whole genome shotgun (WGS) entry which is preliminary data.</text>
</comment>
<dbReference type="PROSITE" id="PS51819">
    <property type="entry name" value="VOC"/>
    <property type="match status" value="1"/>
</dbReference>
<dbReference type="Pfam" id="PF00903">
    <property type="entry name" value="Glyoxalase"/>
    <property type="match status" value="1"/>
</dbReference>
<dbReference type="InterPro" id="IPR037523">
    <property type="entry name" value="VOC_core"/>
</dbReference>
<evidence type="ECO:0000313" key="2">
    <source>
        <dbReference type="EMBL" id="MBB6629048.1"/>
    </source>
</evidence>
<dbReference type="InterPro" id="IPR004360">
    <property type="entry name" value="Glyas_Fos-R_dOase_dom"/>
</dbReference>
<feature type="domain" description="VOC" evidence="1">
    <location>
        <begin position="5"/>
        <end position="125"/>
    </location>
</feature>
<dbReference type="SUPFAM" id="SSF54593">
    <property type="entry name" value="Glyoxalase/Bleomycin resistance protein/Dihydroxybiphenyl dioxygenase"/>
    <property type="match status" value="1"/>
</dbReference>
<keyword evidence="3" id="KW-1185">Reference proteome</keyword>
<dbReference type="InterPro" id="IPR029068">
    <property type="entry name" value="Glyas_Bleomycin-R_OHBP_Dase"/>
</dbReference>
<sequence length="128" mass="13692">MLNDSAVTANVPASDLDRARRFYADTLGLTPADETPGGLVYTTAGGTTFFLYQTEYAGQAGHTIAQWHVDDVAGEVRDLAAKGLVFEHYDMPGVTWEGDVASIEGLGSAAWFKDSEGNIMCIDENRAG</sequence>
<proteinExistence type="predicted"/>
<dbReference type="AlphaFoldDB" id="A0A7X0RL69"/>
<dbReference type="EMBL" id="JACKXE010000001">
    <property type="protein sequence ID" value="MBB6629048.1"/>
    <property type="molecule type" value="Genomic_DNA"/>
</dbReference>
<dbReference type="RefSeq" id="WP_185254044.1">
    <property type="nucleotide sequence ID" value="NZ_JACKXE010000001.1"/>
</dbReference>
<organism evidence="2 3">
    <name type="scientific">Nocardioides luti</name>
    <dbReference type="NCBI Taxonomy" id="2761101"/>
    <lineage>
        <taxon>Bacteria</taxon>
        <taxon>Bacillati</taxon>
        <taxon>Actinomycetota</taxon>
        <taxon>Actinomycetes</taxon>
        <taxon>Propionibacteriales</taxon>
        <taxon>Nocardioidaceae</taxon>
        <taxon>Nocardioides</taxon>
    </lineage>
</organism>
<gene>
    <name evidence="2" type="ORF">H5V45_17105</name>
</gene>